<dbReference type="SUPFAM" id="SSF54814">
    <property type="entry name" value="Prokaryotic type KH domain (KH-domain type II)"/>
    <property type="match status" value="1"/>
</dbReference>
<sequence length="653" mass="74501">MKYTIENINDDYEFNEFSEEKSINLDKKGIPIEELDLKNKNITVDTCVVIDGRITELIKKGVIKDSKIIIPEAVVSELEYQANRGREIGYKGIEELRHMVEIAKEYNIEIEYYGERPTREEIALAKSGEIDAMIRKVAKETNSVLLTSDWIQYNLALAQGIEAYYLEAKEEKVELVLDKYFDELTMSVHLKENCVPYAKRGKPGEVKLVPIGDKELTKEEMEEIIDNIIKYTEQNNGLIEIQRRGATVIQLGNIRISIARPPFSEALEVTAVRPIAKVSLEDYNLSEELLERLKERAEGIFVSGAPGSGKSTFVSALAEFYRQQGKIVKTMESPRDLQVSKEITQYAPLEGSMEKTCDILLLVRPDYTIYDEVRKTRDFEIFADMRMAGVGMIGVVHASKPIDAIQRLIGRVELGVIPQIVDTVIFLKDGKIEKVYEVDFTVKVPHGMKEADLARPVIEIKDFETKRTEYEIYTYGEEVIVMPIKEDEFDRPPIYKYAEEKLEEILKKFLPRRAKPKVKVLDHNTIELRVPEKYMGSIIGKGGREISKLENILGLKISVRAKEDVEKFENEELSYEYISEYEFTKLKETGKHIVVDVGEDFAGANIKIYIDGEYLCSATVSSDGTVKINKKTSIGKELLKAMKKGRDIYVDLT</sequence>
<dbReference type="SUPFAM" id="SSF52540">
    <property type="entry name" value="P-loop containing nucleoside triphosphate hydrolases"/>
    <property type="match status" value="1"/>
</dbReference>
<dbReference type="SUPFAM" id="SSF88723">
    <property type="entry name" value="PIN domain-like"/>
    <property type="match status" value="1"/>
</dbReference>
<evidence type="ECO:0000259" key="3">
    <source>
        <dbReference type="SMART" id="SM00322"/>
    </source>
</evidence>
<dbReference type="InterPro" id="IPR004088">
    <property type="entry name" value="KH_dom_type_1"/>
</dbReference>
<dbReference type="PANTHER" id="PTHR11603">
    <property type="entry name" value="AAA FAMILY ATPASE"/>
    <property type="match status" value="1"/>
</dbReference>
<evidence type="ECO:0000313" key="6">
    <source>
        <dbReference type="Proteomes" id="UP000009227"/>
    </source>
</evidence>
<dbReference type="KEGG" id="mig:Metig_1452"/>
<keyword evidence="2" id="KW-0694">RNA-binding</keyword>
<dbReference type="InterPro" id="IPR027417">
    <property type="entry name" value="P-loop_NTPase"/>
</dbReference>
<dbReference type="STRING" id="880724.Metig_1452"/>
<dbReference type="Pfam" id="PF00437">
    <property type="entry name" value="T2SSE"/>
    <property type="match status" value="1"/>
</dbReference>
<dbReference type="InterPro" id="IPR002716">
    <property type="entry name" value="PIN_dom"/>
</dbReference>
<reference evidence="5 6" key="1">
    <citation type="submission" date="2011-05" db="EMBL/GenBank/DDBJ databases">
        <title>Complete sequence of Methanotorris igneus Kol 5.</title>
        <authorList>
            <consortium name="US DOE Joint Genome Institute"/>
            <person name="Lucas S."/>
            <person name="Han J."/>
            <person name="Lapidus A."/>
            <person name="Cheng J.-F."/>
            <person name="Goodwin L."/>
            <person name="Pitluck S."/>
            <person name="Peters L."/>
            <person name="Mikhailova N."/>
            <person name="Chertkov O."/>
            <person name="Han C."/>
            <person name="Tapia R."/>
            <person name="Land M."/>
            <person name="Hauser L."/>
            <person name="Kyrpides N."/>
            <person name="Ivanova N."/>
            <person name="Pagani I."/>
            <person name="Sieprawska-Lupa M."/>
            <person name="Whitman W."/>
            <person name="Woyke T."/>
        </authorList>
    </citation>
    <scope>NUCLEOTIDE SEQUENCE [LARGE SCALE GENOMIC DNA]</scope>
    <source>
        <strain evidence="6">DSM 5666 / JCM 11834 / Kol 5</strain>
    </source>
</reference>
<dbReference type="Gene3D" id="3.40.50.1010">
    <property type="entry name" value="5'-nuclease"/>
    <property type="match status" value="1"/>
</dbReference>
<dbReference type="EMBL" id="CP002737">
    <property type="protein sequence ID" value="AEF96987.1"/>
    <property type="molecule type" value="Genomic_DNA"/>
</dbReference>
<dbReference type="SMART" id="SM00670">
    <property type="entry name" value="PINc"/>
    <property type="match status" value="1"/>
</dbReference>
<dbReference type="InterPro" id="IPR036612">
    <property type="entry name" value="KH_dom_type_1_sf"/>
</dbReference>
<dbReference type="GO" id="GO:0003723">
    <property type="term" value="F:RNA binding"/>
    <property type="evidence" value="ECO:0007669"/>
    <property type="project" value="UniProtKB-UniRule"/>
</dbReference>
<protein>
    <submittedName>
        <fullName evidence="5">PilT protein domain protein</fullName>
    </submittedName>
</protein>
<dbReference type="InterPro" id="IPR004087">
    <property type="entry name" value="KH_dom"/>
</dbReference>
<evidence type="ECO:0000259" key="4">
    <source>
        <dbReference type="SMART" id="SM00670"/>
    </source>
</evidence>
<dbReference type="InterPro" id="IPR009019">
    <property type="entry name" value="KH_sf_prok-type"/>
</dbReference>
<organism evidence="6">
    <name type="scientific">Methanotorris igneus (strain DSM 5666 / JCM 11834 / Kol 5)</name>
    <dbReference type="NCBI Taxonomy" id="880724"/>
    <lineage>
        <taxon>Archaea</taxon>
        <taxon>Methanobacteriati</taxon>
        <taxon>Methanobacteriota</taxon>
        <taxon>Methanomada group</taxon>
        <taxon>Methanococci</taxon>
        <taxon>Methanococcales</taxon>
        <taxon>Methanocaldococcaceae</taxon>
        <taxon>Methanotorris</taxon>
    </lineage>
</organism>
<dbReference type="PROSITE" id="PS50084">
    <property type="entry name" value="KH_TYPE_1"/>
    <property type="match status" value="1"/>
</dbReference>
<evidence type="ECO:0000256" key="1">
    <source>
        <dbReference type="ARBA" id="ARBA00046345"/>
    </source>
</evidence>
<dbReference type="Pfam" id="PF00013">
    <property type="entry name" value="KH_1"/>
    <property type="match status" value="1"/>
</dbReference>
<dbReference type="Pfam" id="PF01850">
    <property type="entry name" value="PIN"/>
    <property type="match status" value="1"/>
</dbReference>
<dbReference type="NCBIfam" id="NF010335">
    <property type="entry name" value="PRK13764.1"/>
    <property type="match status" value="1"/>
</dbReference>
<name>F6BAH4_METIK</name>
<accession>F6BAH4</accession>
<dbReference type="Gene3D" id="3.40.50.300">
    <property type="entry name" value="P-loop containing nucleotide triphosphate hydrolases"/>
    <property type="match status" value="1"/>
</dbReference>
<dbReference type="InterPro" id="IPR052041">
    <property type="entry name" value="Nucleic_acid_metab_PIN/TRAM"/>
</dbReference>
<dbReference type="InterPro" id="IPR029060">
    <property type="entry name" value="PIN-like_dom_sf"/>
</dbReference>
<dbReference type="RefSeq" id="WP_013799583.1">
    <property type="nucleotide sequence ID" value="NC_015562.1"/>
</dbReference>
<dbReference type="SMART" id="SM00322">
    <property type="entry name" value="KH"/>
    <property type="match status" value="1"/>
</dbReference>
<keyword evidence="6" id="KW-1185">Reference proteome</keyword>
<evidence type="ECO:0000256" key="2">
    <source>
        <dbReference type="PROSITE-ProRule" id="PRU00117"/>
    </source>
</evidence>
<feature type="domain" description="K Homology" evidence="3">
    <location>
        <begin position="522"/>
        <end position="587"/>
    </location>
</feature>
<dbReference type="CDD" id="cd09878">
    <property type="entry name" value="PIN_VapC_VirB11L-ATPase-like"/>
    <property type="match status" value="1"/>
</dbReference>
<gene>
    <name evidence="5" type="ordered locus">Metig_1452</name>
</gene>
<dbReference type="Gene3D" id="3.30.1370.10">
    <property type="entry name" value="K Homology domain, type 1"/>
    <property type="match status" value="1"/>
</dbReference>
<dbReference type="Proteomes" id="UP000009227">
    <property type="component" value="Chromosome"/>
</dbReference>
<dbReference type="AlphaFoldDB" id="F6BAH4"/>
<dbReference type="PANTHER" id="PTHR11603:SF147">
    <property type="entry name" value="MEMBRANE PROTEIN"/>
    <property type="match status" value="1"/>
</dbReference>
<comment type="similarity">
    <text evidence="1">In the N-terminal section; belongs to the PINc/VapC protein family.</text>
</comment>
<feature type="domain" description="PIN" evidence="4">
    <location>
        <begin position="40"/>
        <end position="154"/>
    </location>
</feature>
<dbReference type="HOGENOM" id="CLU_023387_0_0_2"/>
<proteinExistence type="inferred from homology"/>
<dbReference type="GeneID" id="10644325"/>
<evidence type="ECO:0000313" key="5">
    <source>
        <dbReference type="EMBL" id="AEF96987.1"/>
    </source>
</evidence>
<dbReference type="InterPro" id="IPR001482">
    <property type="entry name" value="T2SS/T4SS_dom"/>
</dbReference>